<sequence>MKRTHEYLGCSFPELKAHLEKDNFDGNPGMSWENYGSLWHVDHIVPIMFAGADGQKPDRDTLVSRLHYSNLQPLWSGDNLRKGNRFVGKPPPLLPLPQQVRSVSRLPGQVDIKEPPCVPKTPSTVWEVGSTRLSHSWLALTAWWNHNDRLFRERALGVRVGRGLRSANRIPGFRMQARSLSAVFSHTPPIHTEFRHDVPLANACHP</sequence>
<proteinExistence type="predicted"/>
<dbReference type="AlphaFoldDB" id="A0A0G4G841"/>
<accession>A0A0G4G841</accession>
<dbReference type="VEuPathDB" id="CryptoDB:Cvel_4313"/>
<reference evidence="1" key="1">
    <citation type="submission" date="2014-11" db="EMBL/GenBank/DDBJ databases">
        <authorList>
            <person name="Otto D Thomas"/>
            <person name="Naeem Raeece"/>
        </authorList>
    </citation>
    <scope>NUCLEOTIDE SEQUENCE</scope>
</reference>
<name>A0A0G4G841_9ALVE</name>
<evidence type="ECO:0000313" key="1">
    <source>
        <dbReference type="EMBL" id="CEM24801.1"/>
    </source>
</evidence>
<organism evidence="1">
    <name type="scientific">Chromera velia CCMP2878</name>
    <dbReference type="NCBI Taxonomy" id="1169474"/>
    <lineage>
        <taxon>Eukaryota</taxon>
        <taxon>Sar</taxon>
        <taxon>Alveolata</taxon>
        <taxon>Colpodellida</taxon>
        <taxon>Chromeraceae</taxon>
        <taxon>Chromera</taxon>
    </lineage>
</organism>
<dbReference type="PhylomeDB" id="A0A0G4G841"/>
<gene>
    <name evidence="1" type="ORF">Cvel_4313</name>
</gene>
<dbReference type="EMBL" id="CDMZ01000970">
    <property type="protein sequence ID" value="CEM24801.1"/>
    <property type="molecule type" value="Genomic_DNA"/>
</dbReference>
<protein>
    <submittedName>
        <fullName evidence="1">Uncharacterized protein</fullName>
    </submittedName>
</protein>